<name>A0ABS0SV60_9CAUL</name>
<sequence length="102" mass="11176">MAYQLVLQFPHDALADYDAMIALEEQIDEVLGELGEVDGHDAGEGEMNIFVFSPEPESALAALASLLAPYMTSLRAAYRDDEADDERYIVLHPKGLTTFSVA</sequence>
<keyword evidence="2" id="KW-1185">Reference proteome</keyword>
<dbReference type="RefSeq" id="WP_198575102.1">
    <property type="nucleotide sequence ID" value="NZ_JADWOX010000002.1"/>
</dbReference>
<dbReference type="EMBL" id="JADWOX010000002">
    <property type="protein sequence ID" value="MBI1683176.1"/>
    <property type="molecule type" value="Genomic_DNA"/>
</dbReference>
<evidence type="ECO:0000313" key="2">
    <source>
        <dbReference type="Proteomes" id="UP000639859"/>
    </source>
</evidence>
<organism evidence="1 2">
    <name type="scientific">Caulobacter hibisci</name>
    <dbReference type="NCBI Taxonomy" id="2035993"/>
    <lineage>
        <taxon>Bacteria</taxon>
        <taxon>Pseudomonadati</taxon>
        <taxon>Pseudomonadota</taxon>
        <taxon>Alphaproteobacteria</taxon>
        <taxon>Caulobacterales</taxon>
        <taxon>Caulobacteraceae</taxon>
        <taxon>Caulobacter</taxon>
    </lineage>
</organism>
<dbReference type="Proteomes" id="UP000639859">
    <property type="component" value="Unassembled WGS sequence"/>
</dbReference>
<comment type="caution">
    <text evidence="1">The sequence shown here is derived from an EMBL/GenBank/DDBJ whole genome shotgun (WGS) entry which is preliminary data.</text>
</comment>
<protein>
    <submittedName>
        <fullName evidence="1">ABC transporter</fullName>
    </submittedName>
</protein>
<proteinExistence type="predicted"/>
<evidence type="ECO:0000313" key="1">
    <source>
        <dbReference type="EMBL" id="MBI1683176.1"/>
    </source>
</evidence>
<accession>A0ABS0SV60</accession>
<reference evidence="1 2" key="1">
    <citation type="submission" date="2020-11" db="EMBL/GenBank/DDBJ databases">
        <title>genome sequence of strain KACC 18849.</title>
        <authorList>
            <person name="Gao J."/>
            <person name="Zhang X."/>
        </authorList>
    </citation>
    <scope>NUCLEOTIDE SEQUENCE [LARGE SCALE GENOMIC DNA]</scope>
    <source>
        <strain evidence="1 2">KACC 18849</strain>
    </source>
</reference>
<gene>
    <name evidence="1" type="ORF">I4Q42_05800</name>
</gene>